<comment type="similarity">
    <text evidence="2">Belongs to the Toll-like receptor family.</text>
</comment>
<keyword evidence="3 7" id="KW-0812">Transmembrane</keyword>
<dbReference type="SMART" id="SM00255">
    <property type="entry name" value="TIR"/>
    <property type="match status" value="1"/>
</dbReference>
<protein>
    <recommendedName>
        <fullName evidence="9">TIR domain-containing protein</fullName>
    </recommendedName>
</protein>
<dbReference type="Gene3D" id="3.80.10.10">
    <property type="entry name" value="Ribonuclease Inhibitor"/>
    <property type="match status" value="1"/>
</dbReference>
<feature type="signal peptide" evidence="8">
    <location>
        <begin position="1"/>
        <end position="23"/>
    </location>
</feature>
<dbReference type="PROSITE" id="PS50104">
    <property type="entry name" value="TIR"/>
    <property type="match status" value="1"/>
</dbReference>
<evidence type="ECO:0000259" key="9">
    <source>
        <dbReference type="PROSITE" id="PS50104"/>
    </source>
</evidence>
<dbReference type="InterPro" id="IPR031283">
    <property type="entry name" value="AMIGO"/>
</dbReference>
<sequence length="393" mass="45894">MAFKHGMLLDPSLFLVIISFLQALPADTTVLSYKRRYIENSVEECAFEIQSNTANCERLGLTNVPEELPEDVEILRISENSIKSLLNSSFERYPHVTYLDVSQNDIRVIEPTTFYPLKELALLRMFLNPYLVLPTGLLSWLLDWIGRPIELLNKNTTLCSPASLEPLHYKPLLDFDPSELCGLSIPLVCLSSLAVICLVAIAVLFHHYRWQLRHRLFLLKFAALGYLEIRDTREHDEYEFDLNIIFYDDDEEWVREHLRLAIEERLPQFQSNVFGDEDLIPGMHYLEAVDYVVRRSYKTVVLLSSAAVRDRWFMLKFRTAMDHVSDTQTEFVFVIFLEDIPDEEIPFLARMYLSDGRPYLHWPEDIRGQLYFFDELTKNLTINLKTNDLIPDG</sequence>
<dbReference type="Pfam" id="PF13855">
    <property type="entry name" value="LRR_8"/>
    <property type="match status" value="1"/>
</dbReference>
<feature type="transmembrane region" description="Helical" evidence="7">
    <location>
        <begin position="183"/>
        <end position="205"/>
    </location>
</feature>
<reference evidence="10" key="2">
    <citation type="submission" date="2021-01" db="UniProtKB">
        <authorList>
            <consortium name="EnsemblMetazoa"/>
        </authorList>
    </citation>
    <scope>IDENTIFICATION</scope>
</reference>
<dbReference type="Proteomes" id="UP000007110">
    <property type="component" value="Unassembled WGS sequence"/>
</dbReference>
<evidence type="ECO:0000256" key="8">
    <source>
        <dbReference type="SAM" id="SignalP"/>
    </source>
</evidence>
<dbReference type="AlphaFoldDB" id="A0A7M7PLZ4"/>
<dbReference type="InterPro" id="IPR035897">
    <property type="entry name" value="Toll_tir_struct_dom_sf"/>
</dbReference>
<accession>A0A7M7PLZ4</accession>
<dbReference type="EnsemblMetazoa" id="XM_030997175">
    <property type="protein sequence ID" value="XP_030853035"/>
    <property type="gene ID" value="LOC105444820"/>
</dbReference>
<evidence type="ECO:0000256" key="4">
    <source>
        <dbReference type="ARBA" id="ARBA00022989"/>
    </source>
</evidence>
<dbReference type="SUPFAM" id="SSF52058">
    <property type="entry name" value="L domain-like"/>
    <property type="match status" value="1"/>
</dbReference>
<evidence type="ECO:0000256" key="2">
    <source>
        <dbReference type="ARBA" id="ARBA00009634"/>
    </source>
</evidence>
<dbReference type="SUPFAM" id="SSF52200">
    <property type="entry name" value="Toll/Interleukin receptor TIR domain"/>
    <property type="match status" value="1"/>
</dbReference>
<dbReference type="GO" id="GO:0016020">
    <property type="term" value="C:membrane"/>
    <property type="evidence" value="ECO:0007669"/>
    <property type="project" value="UniProtKB-SubCell"/>
</dbReference>
<keyword evidence="4 7" id="KW-1133">Transmembrane helix</keyword>
<dbReference type="PANTHER" id="PTHR24368">
    <property type="entry name" value="AMPHOTERIN-INDUCED PROTEIN"/>
    <property type="match status" value="1"/>
</dbReference>
<evidence type="ECO:0000256" key="5">
    <source>
        <dbReference type="ARBA" id="ARBA00023136"/>
    </source>
</evidence>
<dbReference type="GeneID" id="105444820"/>
<evidence type="ECO:0000313" key="10">
    <source>
        <dbReference type="EnsemblMetazoa" id="XP_030853035"/>
    </source>
</evidence>
<dbReference type="OMA" id="ECAFEIQ"/>
<dbReference type="InParanoid" id="A0A7M7PLZ4"/>
<evidence type="ECO:0000313" key="11">
    <source>
        <dbReference type="Proteomes" id="UP000007110"/>
    </source>
</evidence>
<dbReference type="InterPro" id="IPR001611">
    <property type="entry name" value="Leu-rich_rpt"/>
</dbReference>
<dbReference type="Pfam" id="PF01582">
    <property type="entry name" value="TIR"/>
    <property type="match status" value="1"/>
</dbReference>
<dbReference type="InterPro" id="IPR032675">
    <property type="entry name" value="LRR_dom_sf"/>
</dbReference>
<dbReference type="Gene3D" id="3.40.50.10140">
    <property type="entry name" value="Toll/interleukin-1 receptor homology (TIR) domain"/>
    <property type="match status" value="1"/>
</dbReference>
<dbReference type="RefSeq" id="XP_030853035.1">
    <property type="nucleotide sequence ID" value="XM_030997175.1"/>
</dbReference>
<comment type="subcellular location">
    <subcellularLocation>
        <location evidence="1">Membrane</location>
        <topology evidence="1">Single-pass type I membrane protein</topology>
    </subcellularLocation>
</comment>
<reference evidence="11" key="1">
    <citation type="submission" date="2015-02" db="EMBL/GenBank/DDBJ databases">
        <title>Genome sequencing for Strongylocentrotus purpuratus.</title>
        <authorList>
            <person name="Murali S."/>
            <person name="Liu Y."/>
            <person name="Vee V."/>
            <person name="English A."/>
            <person name="Wang M."/>
            <person name="Skinner E."/>
            <person name="Han Y."/>
            <person name="Muzny D.M."/>
            <person name="Worley K.C."/>
            <person name="Gibbs R.A."/>
        </authorList>
    </citation>
    <scope>NUCLEOTIDE SEQUENCE</scope>
</reference>
<evidence type="ECO:0000256" key="1">
    <source>
        <dbReference type="ARBA" id="ARBA00004479"/>
    </source>
</evidence>
<dbReference type="InterPro" id="IPR000157">
    <property type="entry name" value="TIR_dom"/>
</dbReference>
<feature type="chain" id="PRO_5029597768" description="TIR domain-containing protein" evidence="8">
    <location>
        <begin position="24"/>
        <end position="393"/>
    </location>
</feature>
<proteinExistence type="inferred from homology"/>
<dbReference type="OrthoDB" id="6071240at2759"/>
<dbReference type="PANTHER" id="PTHR24368:SF210">
    <property type="entry name" value="SURFACE ANTIGEN BSPA-LIKE"/>
    <property type="match status" value="1"/>
</dbReference>
<keyword evidence="5 7" id="KW-0472">Membrane</keyword>
<dbReference type="GO" id="GO:0007165">
    <property type="term" value="P:signal transduction"/>
    <property type="evidence" value="ECO:0007669"/>
    <property type="project" value="InterPro"/>
</dbReference>
<feature type="domain" description="TIR" evidence="9">
    <location>
        <begin position="238"/>
        <end position="380"/>
    </location>
</feature>
<dbReference type="KEGG" id="spu:105444820"/>
<evidence type="ECO:0000256" key="6">
    <source>
        <dbReference type="ARBA" id="ARBA00023180"/>
    </source>
</evidence>
<evidence type="ECO:0000256" key="3">
    <source>
        <dbReference type="ARBA" id="ARBA00022692"/>
    </source>
</evidence>
<keyword evidence="11" id="KW-1185">Reference proteome</keyword>
<organism evidence="10 11">
    <name type="scientific">Strongylocentrotus purpuratus</name>
    <name type="common">Purple sea urchin</name>
    <dbReference type="NCBI Taxonomy" id="7668"/>
    <lineage>
        <taxon>Eukaryota</taxon>
        <taxon>Metazoa</taxon>
        <taxon>Echinodermata</taxon>
        <taxon>Eleutherozoa</taxon>
        <taxon>Echinozoa</taxon>
        <taxon>Echinoidea</taxon>
        <taxon>Euechinoidea</taxon>
        <taxon>Echinacea</taxon>
        <taxon>Camarodonta</taxon>
        <taxon>Echinidea</taxon>
        <taxon>Strongylocentrotidae</taxon>
        <taxon>Strongylocentrotus</taxon>
    </lineage>
</organism>
<name>A0A7M7PLZ4_STRPU</name>
<keyword evidence="8" id="KW-0732">Signal</keyword>
<keyword evidence="6" id="KW-0325">Glycoprotein</keyword>
<evidence type="ECO:0000256" key="7">
    <source>
        <dbReference type="SAM" id="Phobius"/>
    </source>
</evidence>